<reference evidence="3 4" key="1">
    <citation type="submission" date="2019-05" db="EMBL/GenBank/DDBJ databases">
        <authorList>
            <person name="Farhan Ul Haque M."/>
        </authorList>
    </citation>
    <scope>NUCLEOTIDE SEQUENCE [LARGE SCALE GENOMIC DNA]</scope>
    <source>
        <strain evidence="3">2</strain>
    </source>
</reference>
<feature type="compositionally biased region" description="Low complexity" evidence="1">
    <location>
        <begin position="24"/>
        <end position="34"/>
    </location>
</feature>
<feature type="chain" id="PRO_5032335644" evidence="2">
    <location>
        <begin position="23"/>
        <end position="86"/>
    </location>
</feature>
<evidence type="ECO:0000313" key="4">
    <source>
        <dbReference type="Proteomes" id="UP000485880"/>
    </source>
</evidence>
<dbReference type="RefSeq" id="WP_174511353.1">
    <property type="nucleotide sequence ID" value="NZ_CABFMQ020000024.1"/>
</dbReference>
<evidence type="ECO:0000313" key="3">
    <source>
        <dbReference type="EMBL" id="VTZ48903.1"/>
    </source>
</evidence>
<feature type="compositionally biased region" description="Polar residues" evidence="1">
    <location>
        <begin position="70"/>
        <end position="86"/>
    </location>
</feature>
<keyword evidence="2" id="KW-0732">Signal</keyword>
<evidence type="ECO:0000256" key="2">
    <source>
        <dbReference type="SAM" id="SignalP"/>
    </source>
</evidence>
<accession>A0A8B6M3F2</accession>
<evidence type="ECO:0000256" key="1">
    <source>
        <dbReference type="SAM" id="MobiDB-lite"/>
    </source>
</evidence>
<sequence>MSLRLLTGISAAALLFGGVAMAQTSGTTSGTAAGKNVEPSAATQKQEGRSADEMQTPSGAGAPGVEAKPGSQSGAMPKSNMDSNSK</sequence>
<dbReference type="EMBL" id="CABFMQ020000024">
    <property type="protein sequence ID" value="VTZ48903.1"/>
    <property type="molecule type" value="Genomic_DNA"/>
</dbReference>
<gene>
    <name evidence="3" type="ORF">MPC4_120028</name>
</gene>
<organism evidence="3 4">
    <name type="scientific">Methylocella tundrae</name>
    <dbReference type="NCBI Taxonomy" id="227605"/>
    <lineage>
        <taxon>Bacteria</taxon>
        <taxon>Pseudomonadati</taxon>
        <taxon>Pseudomonadota</taxon>
        <taxon>Alphaproteobacteria</taxon>
        <taxon>Hyphomicrobiales</taxon>
        <taxon>Beijerinckiaceae</taxon>
        <taxon>Methylocella</taxon>
    </lineage>
</organism>
<dbReference type="Proteomes" id="UP000485880">
    <property type="component" value="Unassembled WGS sequence"/>
</dbReference>
<protein>
    <submittedName>
        <fullName evidence="3">Uncharacterized protein</fullName>
    </submittedName>
</protein>
<name>A0A8B6M3F2_METTU</name>
<dbReference type="AlphaFoldDB" id="A0A8B6M3F2"/>
<feature type="region of interest" description="Disordered" evidence="1">
    <location>
        <begin position="24"/>
        <end position="86"/>
    </location>
</feature>
<proteinExistence type="predicted"/>
<feature type="signal peptide" evidence="2">
    <location>
        <begin position="1"/>
        <end position="22"/>
    </location>
</feature>
<comment type="caution">
    <text evidence="3">The sequence shown here is derived from an EMBL/GenBank/DDBJ whole genome shotgun (WGS) entry which is preliminary data.</text>
</comment>
<keyword evidence="4" id="KW-1185">Reference proteome</keyword>